<dbReference type="GO" id="GO:0070403">
    <property type="term" value="F:NAD+ binding"/>
    <property type="evidence" value="ECO:0007669"/>
    <property type="project" value="InterPro"/>
</dbReference>
<dbReference type="PANTHER" id="PTHR21363">
    <property type="entry name" value="PREPHENATE DEHYDROGENASE"/>
    <property type="match status" value="1"/>
</dbReference>
<dbReference type="GO" id="GO:0008977">
    <property type="term" value="F:prephenate dehydrogenase (NAD+) activity"/>
    <property type="evidence" value="ECO:0007669"/>
    <property type="project" value="InterPro"/>
</dbReference>
<dbReference type="InterPro" id="IPR003099">
    <property type="entry name" value="Prephen_DH"/>
</dbReference>
<dbReference type="OrthoDB" id="9809920at2"/>
<dbReference type="AlphaFoldDB" id="A0A426FQR4"/>
<evidence type="ECO:0000313" key="3">
    <source>
        <dbReference type="EMBL" id="RRN45042.1"/>
    </source>
</evidence>
<proteinExistence type="predicted"/>
<dbReference type="SUPFAM" id="SSF48179">
    <property type="entry name" value="6-phosphogluconate dehydrogenase C-terminal domain-like"/>
    <property type="match status" value="1"/>
</dbReference>
<dbReference type="GO" id="GO:0006571">
    <property type="term" value="P:tyrosine biosynthetic process"/>
    <property type="evidence" value="ECO:0007669"/>
    <property type="project" value="InterPro"/>
</dbReference>
<keyword evidence="4" id="KW-1185">Reference proteome</keyword>
<accession>A0A426FQR4</accession>
<dbReference type="Gene3D" id="1.10.3660.10">
    <property type="entry name" value="6-phosphogluconate dehydrogenase C-terminal like domain"/>
    <property type="match status" value="1"/>
</dbReference>
<protein>
    <submittedName>
        <fullName evidence="3">Prephenate dehydrogenase/arogenate dehydrogenase family protein</fullName>
    </submittedName>
</protein>
<reference evidence="3 4" key="1">
    <citation type="submission" date="2018-11" db="EMBL/GenBank/DDBJ databases">
        <title>Genome sequencing of Lautropia sp. KCOM 2505 (= ChDC F240).</title>
        <authorList>
            <person name="Kook J.-K."/>
            <person name="Park S.-N."/>
            <person name="Lim Y.K."/>
        </authorList>
    </citation>
    <scope>NUCLEOTIDE SEQUENCE [LARGE SCALE GENOMIC DNA]</scope>
    <source>
        <strain evidence="3 4">KCOM 2505</strain>
    </source>
</reference>
<dbReference type="SUPFAM" id="SSF51735">
    <property type="entry name" value="NAD(P)-binding Rossmann-fold domains"/>
    <property type="match status" value="1"/>
</dbReference>
<keyword evidence="1" id="KW-0560">Oxidoreductase</keyword>
<dbReference type="InterPro" id="IPR008927">
    <property type="entry name" value="6-PGluconate_DH-like_C_sf"/>
</dbReference>
<evidence type="ECO:0000259" key="2">
    <source>
        <dbReference type="PROSITE" id="PS51176"/>
    </source>
</evidence>
<comment type="caution">
    <text evidence="3">The sequence shown here is derived from an EMBL/GenBank/DDBJ whole genome shotgun (WGS) entry which is preliminary data.</text>
</comment>
<dbReference type="Gene3D" id="3.40.50.720">
    <property type="entry name" value="NAD(P)-binding Rossmann-like Domain"/>
    <property type="match status" value="1"/>
</dbReference>
<dbReference type="RefSeq" id="WP_125094473.1">
    <property type="nucleotide sequence ID" value="NZ_RRUE01000001.1"/>
</dbReference>
<dbReference type="Pfam" id="PF02153">
    <property type="entry name" value="PDH_N"/>
    <property type="match status" value="1"/>
</dbReference>
<dbReference type="InterPro" id="IPR036291">
    <property type="entry name" value="NAD(P)-bd_dom_sf"/>
</dbReference>
<dbReference type="InterPro" id="IPR046825">
    <property type="entry name" value="PDH_C"/>
</dbReference>
<dbReference type="EMBL" id="RRUE01000001">
    <property type="protein sequence ID" value="RRN45042.1"/>
    <property type="molecule type" value="Genomic_DNA"/>
</dbReference>
<gene>
    <name evidence="3" type="ORF">EHV23_01935</name>
</gene>
<name>A0A426FQR4_9BURK</name>
<dbReference type="InterPro" id="IPR046826">
    <property type="entry name" value="PDH_N"/>
</dbReference>
<dbReference type="PANTHER" id="PTHR21363:SF0">
    <property type="entry name" value="PREPHENATE DEHYDROGENASE [NADP(+)]"/>
    <property type="match status" value="1"/>
</dbReference>
<sequence>MFERVAILGTGLMGGSLAAALGARLPAVHRVGYGLEPDLSQARARGLFDETAHTVADAVRGADLVVLAAPISVNCALMDEVVDNLSPDALLTDLSSVKRPVVAALEAAVTRREGADVLTRFVASHPIAGSEKSGPDAADAALFVGREAVLSRLPATAPDTVARLEALWRCVGARVTHMTVGQHDRVFALVSHVPHAVAFVMAGVVANDLGASAVGEEPVRAGEHAGPGLLDMTRIAASSPALWADILIQNRVPTLAGLVALASRLQALAVTLQAEDRAALTALLARGADWRRGQ</sequence>
<organism evidence="3 4">
    <name type="scientific">Lautropia dentalis</name>
    <dbReference type="NCBI Taxonomy" id="2490857"/>
    <lineage>
        <taxon>Bacteria</taxon>
        <taxon>Pseudomonadati</taxon>
        <taxon>Pseudomonadota</taxon>
        <taxon>Betaproteobacteria</taxon>
        <taxon>Burkholderiales</taxon>
        <taxon>Burkholderiaceae</taxon>
        <taxon>Lautropia</taxon>
    </lineage>
</organism>
<dbReference type="GO" id="GO:0004665">
    <property type="term" value="F:prephenate dehydrogenase (NADP+) activity"/>
    <property type="evidence" value="ECO:0007669"/>
    <property type="project" value="InterPro"/>
</dbReference>
<dbReference type="Pfam" id="PF20463">
    <property type="entry name" value="PDH_C"/>
    <property type="match status" value="1"/>
</dbReference>
<evidence type="ECO:0000256" key="1">
    <source>
        <dbReference type="ARBA" id="ARBA00023002"/>
    </source>
</evidence>
<dbReference type="Proteomes" id="UP000270261">
    <property type="component" value="Unassembled WGS sequence"/>
</dbReference>
<dbReference type="PROSITE" id="PS51176">
    <property type="entry name" value="PDH_ADH"/>
    <property type="match status" value="1"/>
</dbReference>
<evidence type="ECO:0000313" key="4">
    <source>
        <dbReference type="Proteomes" id="UP000270261"/>
    </source>
</evidence>
<dbReference type="InterPro" id="IPR050812">
    <property type="entry name" value="Preph/Arog_dehydrog"/>
</dbReference>
<feature type="domain" description="Prephenate/arogenate dehydrogenase" evidence="2">
    <location>
        <begin position="3"/>
        <end position="294"/>
    </location>
</feature>